<accession>G0VAB1</accession>
<reference key="2">
    <citation type="submission" date="2011-08" db="EMBL/GenBank/DDBJ databases">
        <title>Genome sequence of Naumovozyma castellii.</title>
        <authorList>
            <person name="Gordon J.L."/>
            <person name="Armisen D."/>
            <person name="Proux-Wera E."/>
            <person name="OhEigeartaigh S.S."/>
            <person name="Byrne K.P."/>
            <person name="Wolfe K.H."/>
        </authorList>
    </citation>
    <scope>NUCLEOTIDE SEQUENCE</scope>
    <source>
        <strain>Type strain:CBS 4309</strain>
    </source>
</reference>
<gene>
    <name evidence="2" type="primary">NCAS0B07570</name>
    <name evidence="2" type="ordered locus">NCAS_0B07570</name>
</gene>
<dbReference type="EMBL" id="HE576753">
    <property type="protein sequence ID" value="CCC68841.1"/>
    <property type="molecule type" value="Genomic_DNA"/>
</dbReference>
<dbReference type="Gene3D" id="3.20.20.140">
    <property type="entry name" value="Metal-dependent hydrolases"/>
    <property type="match status" value="2"/>
</dbReference>
<dbReference type="KEGG" id="ncs:NCAS_0B07570"/>
<dbReference type="PANTHER" id="PTHR11359:SF7">
    <property type="entry name" value="INACTIVE DEAMINASE YBR284W-RELATED"/>
    <property type="match status" value="1"/>
</dbReference>
<name>G0VAB1_NAUCA</name>
<dbReference type="GO" id="GO:0005829">
    <property type="term" value="C:cytosol"/>
    <property type="evidence" value="ECO:0007669"/>
    <property type="project" value="TreeGrafter"/>
</dbReference>
<dbReference type="eggNOG" id="KOG1096">
    <property type="taxonomic scope" value="Eukaryota"/>
</dbReference>
<dbReference type="InParanoid" id="G0VAB1"/>
<dbReference type="GO" id="GO:0032264">
    <property type="term" value="P:IMP salvage"/>
    <property type="evidence" value="ECO:0007669"/>
    <property type="project" value="InterPro"/>
</dbReference>
<dbReference type="Proteomes" id="UP000001640">
    <property type="component" value="Chromosome 2"/>
</dbReference>
<dbReference type="GO" id="GO:0003876">
    <property type="term" value="F:AMP deaminase activity"/>
    <property type="evidence" value="ECO:0007669"/>
    <property type="project" value="InterPro"/>
</dbReference>
<comment type="similarity">
    <text evidence="1">Belongs to the metallo-dependent hydrolases superfamily. Adenosine and AMP deaminases family.</text>
</comment>
<dbReference type="AlphaFoldDB" id="G0VAB1"/>
<dbReference type="HOGENOM" id="CLU_003782_2_0_1"/>
<dbReference type="OMA" id="TEKANWI"/>
<dbReference type="PANTHER" id="PTHR11359">
    <property type="entry name" value="AMP DEAMINASE"/>
    <property type="match status" value="1"/>
</dbReference>
<evidence type="ECO:0000256" key="1">
    <source>
        <dbReference type="ARBA" id="ARBA00006676"/>
    </source>
</evidence>
<dbReference type="Pfam" id="PF19326">
    <property type="entry name" value="AMP_deaminase"/>
    <property type="match status" value="2"/>
</dbReference>
<proteinExistence type="inferred from homology"/>
<dbReference type="GeneID" id="96902398"/>
<organism evidence="2 3">
    <name type="scientific">Naumovozyma castellii</name>
    <name type="common">Yeast</name>
    <name type="synonym">Saccharomyces castellii</name>
    <dbReference type="NCBI Taxonomy" id="27288"/>
    <lineage>
        <taxon>Eukaryota</taxon>
        <taxon>Fungi</taxon>
        <taxon>Dikarya</taxon>
        <taxon>Ascomycota</taxon>
        <taxon>Saccharomycotina</taxon>
        <taxon>Saccharomycetes</taxon>
        <taxon>Saccharomycetales</taxon>
        <taxon>Saccharomycetaceae</taxon>
        <taxon>Naumovozyma</taxon>
    </lineage>
</organism>
<dbReference type="InterPro" id="IPR032466">
    <property type="entry name" value="Metal_Hydrolase"/>
</dbReference>
<sequence length="767" mass="90557">MKDLPQDHLSYASSGCNRVLVSPTPQKLRHEPSTAKENWRMSSTVDDIDLISLNTTFDEQMIMGSPMYFDPVDSPAMTPLPILCTPLKEKVLPKEDDMHRSTLTNLSSLREKYIKSSFQDQNSNITNHGKKWVFYPKNQNCKEVSYQTKCYRHFRKLSRDKATSTKKIKPYTNFFDIDVLDVPSFAEFTSDFDQMISIVQSHKLLRFSQKRLEYLLSKFQLYQSLTAKKEFQQSRSIRHKDFYNCRKVDLNLLLSGCISQRQLNEFIAKKILKEPERIIWKGIHGDSLTLEGIFKIGYPNFKPLQVNLKIIDTEYLEWYHNIYLPKYHLIPSHRTQLELSGKALYFYLITRTFLEFENYIKGEYFAELFKQYVIRPMEKSRYQLAQISVDFQFYDKTCSQNWWLQFSNWLLRWQLISPNIRWNVQFRRIFKTLFDRNRVNNFQDYINLIFKPLFSKQLNMNVQVQYFLSYVCSFDLIIDPSDEFLWKTFPVRSCPPDLWIAQGDNPTISYYLYYMYVQISKLNYLRMRQLQNTFTLRSNCSPSMSRPSQFSSRRNVTSQVESLVSNLLLCNGGLLDVEPLWKVGAVLPYLYCLYQIPIIASPLSSTQNYDNFHHCLYEESASQSISLQRDITMEPPSTYLKNPFMKFFQIGFKVSISSRSILFNNSYTSEALIEEFGVAANIYLLNSADICELSRTSVLCCGFEGWNKEEWIGVTTRKTHFPEDNIGLVDRVYDIEADTARRHNVPLLRRKYRHDTLLQELCFINKY</sequence>
<evidence type="ECO:0000313" key="2">
    <source>
        <dbReference type="EMBL" id="CCC68841.1"/>
    </source>
</evidence>
<dbReference type="OrthoDB" id="1723809at2759"/>
<dbReference type="RefSeq" id="XP_003675212.1">
    <property type="nucleotide sequence ID" value="XM_003675164.1"/>
</dbReference>
<dbReference type="STRING" id="1064592.G0VAB1"/>
<evidence type="ECO:0000313" key="3">
    <source>
        <dbReference type="Proteomes" id="UP000001640"/>
    </source>
</evidence>
<keyword evidence="3" id="KW-1185">Reference proteome</keyword>
<dbReference type="SUPFAM" id="SSF51556">
    <property type="entry name" value="Metallo-dependent hydrolases"/>
    <property type="match status" value="1"/>
</dbReference>
<reference evidence="2 3" key="1">
    <citation type="journal article" date="2011" name="Proc. Natl. Acad. Sci. U.S.A.">
        <title>Evolutionary erosion of yeast sex chromosomes by mating-type switching accidents.</title>
        <authorList>
            <person name="Gordon J.L."/>
            <person name="Armisen D."/>
            <person name="Proux-Wera E."/>
            <person name="Oheigeartaigh S.S."/>
            <person name="Byrne K.P."/>
            <person name="Wolfe K.H."/>
        </authorList>
    </citation>
    <scope>NUCLEOTIDE SEQUENCE [LARGE SCALE GENOMIC DNA]</scope>
    <source>
        <strain evidence="3">ATCC 76901 / BCRC 22586 / CBS 4309 / NBRC 1992 / NRRL Y-12630</strain>
    </source>
</reference>
<protein>
    <submittedName>
        <fullName evidence="2">Uncharacterized protein</fullName>
    </submittedName>
</protein>
<dbReference type="InterPro" id="IPR006329">
    <property type="entry name" value="AMPD"/>
</dbReference>